<dbReference type="PANTHER" id="PTHR30151">
    <property type="entry name" value="ALKANE SULFONATE ABC TRANSPORTER-RELATED, MEMBRANE SUBUNIT"/>
    <property type="match status" value="1"/>
</dbReference>
<evidence type="ECO:0000256" key="1">
    <source>
        <dbReference type="ARBA" id="ARBA00004651"/>
    </source>
</evidence>
<keyword evidence="3" id="KW-1003">Cell membrane</keyword>
<gene>
    <name evidence="9" type="ORF">HJG54_15660</name>
</gene>
<feature type="domain" description="ABC transmembrane type-1" evidence="8">
    <location>
        <begin position="78"/>
        <end position="263"/>
    </location>
</feature>
<evidence type="ECO:0000256" key="6">
    <source>
        <dbReference type="ARBA" id="ARBA00023136"/>
    </source>
</evidence>
<dbReference type="Gene3D" id="1.10.3720.10">
    <property type="entry name" value="MetI-like"/>
    <property type="match status" value="1"/>
</dbReference>
<dbReference type="AlphaFoldDB" id="A0AA97AIS5"/>
<dbReference type="Pfam" id="PF00528">
    <property type="entry name" value="BPD_transp_1"/>
    <property type="match status" value="1"/>
</dbReference>
<evidence type="ECO:0000259" key="8">
    <source>
        <dbReference type="PROSITE" id="PS50928"/>
    </source>
</evidence>
<dbReference type="GO" id="GO:0055085">
    <property type="term" value="P:transmembrane transport"/>
    <property type="evidence" value="ECO:0007669"/>
    <property type="project" value="InterPro"/>
</dbReference>
<dbReference type="SUPFAM" id="SSF161098">
    <property type="entry name" value="MetI-like"/>
    <property type="match status" value="1"/>
</dbReference>
<dbReference type="PROSITE" id="PS50928">
    <property type="entry name" value="ABC_TM1"/>
    <property type="match status" value="1"/>
</dbReference>
<accession>A0AA97AIS5</accession>
<keyword evidence="6 7" id="KW-0472">Membrane</keyword>
<dbReference type="GO" id="GO:0005886">
    <property type="term" value="C:plasma membrane"/>
    <property type="evidence" value="ECO:0007669"/>
    <property type="project" value="UniProtKB-SubCell"/>
</dbReference>
<protein>
    <submittedName>
        <fullName evidence="9">ABC transporter permease</fullName>
    </submittedName>
</protein>
<dbReference type="InterPro" id="IPR000515">
    <property type="entry name" value="MetI-like"/>
</dbReference>
<dbReference type="InterPro" id="IPR035906">
    <property type="entry name" value="MetI-like_sf"/>
</dbReference>
<organism evidence="9">
    <name type="scientific">Leptolyngbya sp. NK1-12</name>
    <dbReference type="NCBI Taxonomy" id="2547451"/>
    <lineage>
        <taxon>Bacteria</taxon>
        <taxon>Bacillati</taxon>
        <taxon>Cyanobacteriota</taxon>
        <taxon>Cyanophyceae</taxon>
        <taxon>Leptolyngbyales</taxon>
        <taxon>Leptolyngbyaceae</taxon>
        <taxon>Leptolyngbya group</taxon>
        <taxon>Leptolyngbya</taxon>
    </lineage>
</organism>
<keyword evidence="4 7" id="KW-0812">Transmembrane</keyword>
<feature type="transmembrane region" description="Helical" evidence="7">
    <location>
        <begin position="26"/>
        <end position="48"/>
    </location>
</feature>
<dbReference type="CDD" id="cd06261">
    <property type="entry name" value="TM_PBP2"/>
    <property type="match status" value="1"/>
</dbReference>
<sequence>MKHFPSPKGSPQNSRRSKAINLVERLLPFVGVFLLIFLWTGVASSGWINPVLLPTPIATLAELVKVLFQKEQNLWIDFGLTVMRTFQAFLIAAVLGIPLGIGLGSSEKVYRSVEFLIDFFRSTPASALIPLFILFFGTSDINKVAISAFAAFLVIVFNSAYGVMNARRSRILAAKVMGASRWAIFRDVLFWESLPQTFIGLRTGISVALVIVIVAEMFIGTQYGLGRRIIDSQQVLNVKDMYASILVTGILGYVLNMLFLVTEKRFVHWSGK</sequence>
<feature type="transmembrane region" description="Helical" evidence="7">
    <location>
        <begin position="85"/>
        <end position="103"/>
    </location>
</feature>
<evidence type="ECO:0000256" key="3">
    <source>
        <dbReference type="ARBA" id="ARBA00022475"/>
    </source>
</evidence>
<name>A0AA97AIS5_9CYAN</name>
<evidence type="ECO:0000256" key="4">
    <source>
        <dbReference type="ARBA" id="ARBA00022692"/>
    </source>
</evidence>
<dbReference type="RefSeq" id="WP_316429807.1">
    <property type="nucleotide sequence ID" value="NZ_CP053586.1"/>
</dbReference>
<keyword evidence="2 7" id="KW-0813">Transport</keyword>
<comment type="subcellular location">
    <subcellularLocation>
        <location evidence="1 7">Cell membrane</location>
        <topology evidence="1 7">Multi-pass membrane protein</topology>
    </subcellularLocation>
</comment>
<proteinExistence type="inferred from homology"/>
<comment type="similarity">
    <text evidence="7">Belongs to the binding-protein-dependent transport system permease family.</text>
</comment>
<dbReference type="EMBL" id="CP053586">
    <property type="protein sequence ID" value="WNZ24151.1"/>
    <property type="molecule type" value="Genomic_DNA"/>
</dbReference>
<dbReference type="PANTHER" id="PTHR30151:SF0">
    <property type="entry name" value="ABC TRANSPORTER PERMEASE PROTEIN MJ0413-RELATED"/>
    <property type="match status" value="1"/>
</dbReference>
<feature type="transmembrane region" description="Helical" evidence="7">
    <location>
        <begin position="144"/>
        <end position="164"/>
    </location>
</feature>
<feature type="transmembrane region" description="Helical" evidence="7">
    <location>
        <begin position="199"/>
        <end position="221"/>
    </location>
</feature>
<feature type="transmembrane region" description="Helical" evidence="7">
    <location>
        <begin position="241"/>
        <end position="262"/>
    </location>
</feature>
<evidence type="ECO:0000256" key="2">
    <source>
        <dbReference type="ARBA" id="ARBA00022448"/>
    </source>
</evidence>
<evidence type="ECO:0000256" key="5">
    <source>
        <dbReference type="ARBA" id="ARBA00022989"/>
    </source>
</evidence>
<keyword evidence="5 7" id="KW-1133">Transmembrane helix</keyword>
<feature type="transmembrane region" description="Helical" evidence="7">
    <location>
        <begin position="115"/>
        <end position="138"/>
    </location>
</feature>
<evidence type="ECO:0000313" key="9">
    <source>
        <dbReference type="EMBL" id="WNZ24151.1"/>
    </source>
</evidence>
<evidence type="ECO:0000256" key="7">
    <source>
        <dbReference type="RuleBase" id="RU363032"/>
    </source>
</evidence>
<reference evidence="9" key="1">
    <citation type="submission" date="2020-05" db="EMBL/GenBank/DDBJ databases">
        <authorList>
            <person name="Zhu T."/>
            <person name="Keshari N."/>
            <person name="Lu X."/>
        </authorList>
    </citation>
    <scope>NUCLEOTIDE SEQUENCE</scope>
    <source>
        <strain evidence="9">NK1-12</strain>
    </source>
</reference>